<dbReference type="InterPro" id="IPR004360">
    <property type="entry name" value="Glyas_Fos-R_dOase_dom"/>
</dbReference>
<comment type="caution">
    <text evidence="2">The sequence shown here is derived from an EMBL/GenBank/DDBJ whole genome shotgun (WGS) entry which is preliminary data.</text>
</comment>
<gene>
    <name evidence="2" type="ORF">OL497_00130</name>
</gene>
<evidence type="ECO:0000313" key="2">
    <source>
        <dbReference type="EMBL" id="MCW3482285.1"/>
    </source>
</evidence>
<name>A0ABT3IE98_9BACT</name>
<sequence>MKNFLLSGCFLIIALTGISTNMNGQTKKAYASLNHIALYVVNLERSTAFYRDIIQLEPIPEPFKDGRHSWFKVGAHSQVHLISGAQAAGSHDKNTHLCFSIPDMTAFVAMLQQHRISYEDWPGKPNAITKRVDGVQQIYLKDPDGYWLEINDDTY</sequence>
<accession>A0ABT3IE98</accession>
<dbReference type="InterPro" id="IPR029068">
    <property type="entry name" value="Glyas_Bleomycin-R_OHBP_Dase"/>
</dbReference>
<dbReference type="RefSeq" id="WP_264726530.1">
    <property type="nucleotide sequence ID" value="NZ_JAPDNR010000001.1"/>
</dbReference>
<dbReference type="EMBL" id="JAPDNS010000001">
    <property type="protein sequence ID" value="MCW3482285.1"/>
    <property type="molecule type" value="Genomic_DNA"/>
</dbReference>
<evidence type="ECO:0000313" key="3">
    <source>
        <dbReference type="Proteomes" id="UP001207742"/>
    </source>
</evidence>
<dbReference type="Gene3D" id="3.10.180.10">
    <property type="entry name" value="2,3-Dihydroxybiphenyl 1,2-Dioxygenase, domain 1"/>
    <property type="match status" value="1"/>
</dbReference>
<reference evidence="2 3" key="1">
    <citation type="submission" date="2022-10" db="EMBL/GenBank/DDBJ databases">
        <title>Chitinophaga nivalis PC15 sp. nov., isolated from Pyeongchang county, South Korea.</title>
        <authorList>
            <person name="Trinh H.N."/>
        </authorList>
    </citation>
    <scope>NUCLEOTIDE SEQUENCE [LARGE SCALE GENOMIC DNA]</scope>
    <source>
        <strain evidence="2 3">PC14</strain>
    </source>
</reference>
<organism evidence="2 3">
    <name type="scientific">Chitinophaga nivalis</name>
    <dbReference type="NCBI Taxonomy" id="2991709"/>
    <lineage>
        <taxon>Bacteria</taxon>
        <taxon>Pseudomonadati</taxon>
        <taxon>Bacteroidota</taxon>
        <taxon>Chitinophagia</taxon>
        <taxon>Chitinophagales</taxon>
        <taxon>Chitinophagaceae</taxon>
        <taxon>Chitinophaga</taxon>
    </lineage>
</organism>
<evidence type="ECO:0000259" key="1">
    <source>
        <dbReference type="PROSITE" id="PS51819"/>
    </source>
</evidence>
<dbReference type="InterPro" id="IPR050383">
    <property type="entry name" value="GlyoxalaseI/FosfomycinResist"/>
</dbReference>
<proteinExistence type="predicted"/>
<dbReference type="Proteomes" id="UP001207742">
    <property type="component" value="Unassembled WGS sequence"/>
</dbReference>
<dbReference type="Pfam" id="PF00903">
    <property type="entry name" value="Glyoxalase"/>
    <property type="match status" value="1"/>
</dbReference>
<dbReference type="SUPFAM" id="SSF54593">
    <property type="entry name" value="Glyoxalase/Bleomycin resistance protein/Dihydroxybiphenyl dioxygenase"/>
    <property type="match status" value="1"/>
</dbReference>
<dbReference type="PANTHER" id="PTHR21366">
    <property type="entry name" value="GLYOXALASE FAMILY PROTEIN"/>
    <property type="match status" value="1"/>
</dbReference>
<dbReference type="PANTHER" id="PTHR21366:SF22">
    <property type="entry name" value="VOC DOMAIN-CONTAINING PROTEIN"/>
    <property type="match status" value="1"/>
</dbReference>
<dbReference type="PROSITE" id="PS51819">
    <property type="entry name" value="VOC"/>
    <property type="match status" value="1"/>
</dbReference>
<dbReference type="InterPro" id="IPR037523">
    <property type="entry name" value="VOC_core"/>
</dbReference>
<feature type="domain" description="VOC" evidence="1">
    <location>
        <begin position="32"/>
        <end position="153"/>
    </location>
</feature>
<protein>
    <submittedName>
        <fullName evidence="2">VOC family protein</fullName>
    </submittedName>
</protein>
<keyword evidence="3" id="KW-1185">Reference proteome</keyword>